<feature type="transmembrane region" description="Helical" evidence="10">
    <location>
        <begin position="215"/>
        <end position="232"/>
    </location>
</feature>
<comment type="subcellular location">
    <subcellularLocation>
        <location evidence="10">Cell membrane</location>
    </subcellularLocation>
    <subcellularLocation>
        <location evidence="1">Endomembrane system</location>
        <topology evidence="1">Multi-pass membrane protein</topology>
    </subcellularLocation>
</comment>
<dbReference type="Proteomes" id="UP000185434">
    <property type="component" value="Chromosome"/>
</dbReference>
<feature type="transmembrane region" description="Helical" evidence="10">
    <location>
        <begin position="413"/>
        <end position="431"/>
    </location>
</feature>
<organism evidence="14 15">
    <name type="scientific">Corynebacterium frankenforstense DSM 45800</name>
    <dbReference type="NCBI Taxonomy" id="1437875"/>
    <lineage>
        <taxon>Bacteria</taxon>
        <taxon>Bacillati</taxon>
        <taxon>Actinomycetota</taxon>
        <taxon>Actinomycetes</taxon>
        <taxon>Mycobacteriales</taxon>
        <taxon>Corynebacteriaceae</taxon>
        <taxon>Corynebacterium</taxon>
    </lineage>
</organism>
<keyword evidence="6 10" id="KW-0812">Transmembrane</keyword>
<comment type="similarity">
    <text evidence="3 10">Belongs to the glycosyltransferase 39 family.</text>
</comment>
<keyword evidence="4 10" id="KW-0328">Glycosyltransferase</keyword>
<dbReference type="AlphaFoldDB" id="A0A1L7CRP7"/>
<dbReference type="KEGG" id="cfk:CFRA_03655"/>
<evidence type="ECO:0000256" key="6">
    <source>
        <dbReference type="ARBA" id="ARBA00022692"/>
    </source>
</evidence>
<evidence type="ECO:0000259" key="12">
    <source>
        <dbReference type="Pfam" id="PF02366"/>
    </source>
</evidence>
<protein>
    <recommendedName>
        <fullName evidence="9 10">Polyprenol-phosphate-mannose--protein mannosyltransferase</fullName>
        <ecNumber evidence="10">2.4.1.-</ecNumber>
    </recommendedName>
</protein>
<dbReference type="UniPathway" id="UPA00378"/>
<proteinExistence type="inferred from homology"/>
<dbReference type="EC" id="2.4.1.-" evidence="10"/>
<feature type="transmembrane region" description="Helical" evidence="10">
    <location>
        <begin position="28"/>
        <end position="47"/>
    </location>
</feature>
<evidence type="ECO:0000313" key="14">
    <source>
        <dbReference type="EMBL" id="APT88520.1"/>
    </source>
</evidence>
<dbReference type="RefSeq" id="WP_415684039.1">
    <property type="nucleotide sequence ID" value="NZ_CP009247.1"/>
</dbReference>
<dbReference type="PANTHER" id="PTHR10050:SF46">
    <property type="entry name" value="PROTEIN O-MANNOSYL-TRANSFERASE 2"/>
    <property type="match status" value="1"/>
</dbReference>
<keyword evidence="15" id="KW-1185">Reference proteome</keyword>
<comment type="pathway">
    <text evidence="2 10">Protein modification; protein glycosylation.</text>
</comment>
<sequence>MTTTASHRPLRVARPAPRPPATLPWGRADTLSFLVVGLLAALTRFLGLGGSTSSGTPVFDEKHYVPQAWDMVLSQDNPLTGGIESNPGYGLVVHPPVAKQFIALGEHVFGYSPWGWRVVGAAFGVGVVLATMGLARQLSASRRVALIAGVLAVFDGVLLVGSRFGMLDIFQVLFIVLAAWALVNDHRQVHARLHAAWAAGPLAGGRLGPRMGFRWWRFTAGVLLGLACGVKWSGLYYIAFFGLASVGADALLRRRYGVRSPWWGALLRDAVPALASLVLVPLLVYVWSWRAWFASETSVYRHAAADGSIEPGSLLSHLPDGLAGWLYYHRSVLDFHAGLTTSSGHSHPWDSKPWSWLVSGRPILYLSADGVDCAAGECRRMIFLFGTPAIWWLTVPALLWGLWCLLVRRDVRFAVPLIGFAAGFLPWLATYDRQMYFFYAEPLAPFIVLLIALAAAGLVGAGRPLHSRAVTALAGRPLRTGTFAVVCYLGLVVAMFVYFSPILYGILVPEFWYQQLMWLPSWH</sequence>
<evidence type="ECO:0000259" key="13">
    <source>
        <dbReference type="Pfam" id="PF16192"/>
    </source>
</evidence>
<keyword evidence="10" id="KW-1003">Cell membrane</keyword>
<feature type="transmembrane region" description="Helical" evidence="10">
    <location>
        <begin position="166"/>
        <end position="183"/>
    </location>
</feature>
<keyword evidence="8 10" id="KW-0472">Membrane</keyword>
<dbReference type="STRING" id="1437875.CFRA_03655"/>
<dbReference type="InterPro" id="IPR027005">
    <property type="entry name" value="PMT-like"/>
</dbReference>
<dbReference type="Pfam" id="PF16192">
    <property type="entry name" value="PMT_4TMC"/>
    <property type="match status" value="1"/>
</dbReference>
<evidence type="ECO:0000256" key="10">
    <source>
        <dbReference type="RuleBase" id="RU367007"/>
    </source>
</evidence>
<dbReference type="PANTHER" id="PTHR10050">
    <property type="entry name" value="DOLICHYL-PHOSPHATE-MANNOSE--PROTEIN MANNOSYLTRANSFERASE"/>
    <property type="match status" value="1"/>
</dbReference>
<dbReference type="EMBL" id="CP009247">
    <property type="protein sequence ID" value="APT88520.1"/>
    <property type="molecule type" value="Genomic_DNA"/>
</dbReference>
<evidence type="ECO:0000256" key="11">
    <source>
        <dbReference type="SAM" id="MobiDB-lite"/>
    </source>
</evidence>
<dbReference type="InterPro" id="IPR003342">
    <property type="entry name" value="ArnT-like_N"/>
</dbReference>
<dbReference type="GO" id="GO:0012505">
    <property type="term" value="C:endomembrane system"/>
    <property type="evidence" value="ECO:0007669"/>
    <property type="project" value="UniProtKB-SubCell"/>
</dbReference>
<feature type="transmembrane region" description="Helical" evidence="10">
    <location>
        <begin position="443"/>
        <end position="462"/>
    </location>
</feature>
<evidence type="ECO:0000256" key="9">
    <source>
        <dbReference type="ARBA" id="ARBA00093617"/>
    </source>
</evidence>
<feature type="transmembrane region" description="Helical" evidence="10">
    <location>
        <begin position="389"/>
        <end position="406"/>
    </location>
</feature>
<dbReference type="Pfam" id="PF02366">
    <property type="entry name" value="PMT"/>
    <property type="match status" value="1"/>
</dbReference>
<feature type="domain" description="ArnT-like N-terminal" evidence="12">
    <location>
        <begin position="100"/>
        <end position="244"/>
    </location>
</feature>
<feature type="transmembrane region" description="Helical" evidence="10">
    <location>
        <begin position="266"/>
        <end position="287"/>
    </location>
</feature>
<gene>
    <name evidence="14" type="ORF">CFRA_03655</name>
</gene>
<evidence type="ECO:0000256" key="8">
    <source>
        <dbReference type="ARBA" id="ARBA00023136"/>
    </source>
</evidence>
<feature type="domain" description="Protein O-mannosyl-transferase C-terminal four TM" evidence="13">
    <location>
        <begin position="324"/>
        <end position="522"/>
    </location>
</feature>
<accession>A0A1L7CRP7</accession>
<comment type="function">
    <text evidence="10">Protein O-mannosyltransferase that catalyzes the transfer of a single mannose residue from a polyprenol phospho-mannosyl lipidic donor to the hydroxyl group of selected serine and threonine residues in acceptor proteins.</text>
</comment>
<evidence type="ECO:0000256" key="1">
    <source>
        <dbReference type="ARBA" id="ARBA00004127"/>
    </source>
</evidence>
<keyword evidence="5 10" id="KW-0808">Transferase</keyword>
<evidence type="ECO:0000313" key="15">
    <source>
        <dbReference type="Proteomes" id="UP000185434"/>
    </source>
</evidence>
<reference evidence="14 15" key="1">
    <citation type="submission" date="2014-08" db="EMBL/GenBank/DDBJ databases">
        <title>Complete genome sequence of Corynebacterium frankenforstense ST18(T) (=DSM 45800(T)), isolated from raw cow milk.</title>
        <authorList>
            <person name="Ruckert C."/>
            <person name="Albersmeier A."/>
            <person name="Winkler A."/>
            <person name="Lipski A."/>
            <person name="Kalinowski J."/>
        </authorList>
    </citation>
    <scope>NUCLEOTIDE SEQUENCE [LARGE SCALE GENOMIC DNA]</scope>
    <source>
        <strain evidence="14 15">ST18</strain>
    </source>
</reference>
<evidence type="ECO:0000256" key="2">
    <source>
        <dbReference type="ARBA" id="ARBA00004922"/>
    </source>
</evidence>
<name>A0A1L7CRP7_9CORY</name>
<evidence type="ECO:0000256" key="4">
    <source>
        <dbReference type="ARBA" id="ARBA00022676"/>
    </source>
</evidence>
<dbReference type="GO" id="GO:0005886">
    <property type="term" value="C:plasma membrane"/>
    <property type="evidence" value="ECO:0007669"/>
    <property type="project" value="UniProtKB-SubCell"/>
</dbReference>
<keyword evidence="7 10" id="KW-1133">Transmembrane helix</keyword>
<dbReference type="GO" id="GO:0004169">
    <property type="term" value="F:dolichyl-phosphate-mannose-protein mannosyltransferase activity"/>
    <property type="evidence" value="ECO:0007669"/>
    <property type="project" value="UniProtKB-UniRule"/>
</dbReference>
<evidence type="ECO:0000256" key="5">
    <source>
        <dbReference type="ARBA" id="ARBA00022679"/>
    </source>
</evidence>
<evidence type="ECO:0000256" key="3">
    <source>
        <dbReference type="ARBA" id="ARBA00007222"/>
    </source>
</evidence>
<dbReference type="InterPro" id="IPR032421">
    <property type="entry name" value="PMT_4TMC"/>
</dbReference>
<feature type="region of interest" description="Disordered" evidence="11">
    <location>
        <begin position="1"/>
        <end position="21"/>
    </location>
</feature>
<feature type="transmembrane region" description="Helical" evidence="10">
    <location>
        <begin position="483"/>
        <end position="507"/>
    </location>
</feature>
<feature type="transmembrane region" description="Helical" evidence="10">
    <location>
        <begin position="114"/>
        <end position="132"/>
    </location>
</feature>
<evidence type="ECO:0000256" key="7">
    <source>
        <dbReference type="ARBA" id="ARBA00022989"/>
    </source>
</evidence>
<feature type="transmembrane region" description="Helical" evidence="10">
    <location>
        <begin position="144"/>
        <end position="160"/>
    </location>
</feature>